<organism evidence="1 2">
    <name type="scientific">Thermococcus piezophilus</name>
    <dbReference type="NCBI Taxonomy" id="1712654"/>
    <lineage>
        <taxon>Archaea</taxon>
        <taxon>Methanobacteriati</taxon>
        <taxon>Methanobacteriota</taxon>
        <taxon>Thermococci</taxon>
        <taxon>Thermococcales</taxon>
        <taxon>Thermococcaceae</taxon>
        <taxon>Thermococcus</taxon>
    </lineage>
</organism>
<dbReference type="OrthoDB" id="101127at2157"/>
<dbReference type="GeneID" id="28496613"/>
<name>A0A172WJ88_9EURY</name>
<dbReference type="Proteomes" id="UP000076969">
    <property type="component" value="Chromosome"/>
</dbReference>
<dbReference type="KEGG" id="tpie:A7C91_10425"/>
<reference evidence="2" key="1">
    <citation type="journal article" date="2016" name="Syst. Appl. Microbiol.">
        <title>Thermococcus piezophilus sp. nov., a novel hyperthermophilic and piezophilic archaeon with a broad pressure range for growth, isolated from a deepest hydrothermal vent at the Mid-Cayman Rise.</title>
        <authorList>
            <person name="Dalmasso C."/>
            <person name="Oger P."/>
            <person name="Selva G."/>
            <person name="Courtine D."/>
            <person name="L'Haridon S."/>
            <person name="Garlaschelli A."/>
            <person name="Roussel E."/>
            <person name="Miyazaki J."/>
            <person name="Reveillaud J."/>
            <person name="Jebbar M."/>
            <person name="Takai K."/>
            <person name="Maignien L."/>
            <person name="Alain K."/>
        </authorList>
    </citation>
    <scope>NUCLEOTIDE SEQUENCE [LARGE SCALE GENOMIC DNA]</scope>
    <source>
        <strain evidence="2">CDGS</strain>
    </source>
</reference>
<proteinExistence type="predicted"/>
<evidence type="ECO:0000313" key="1">
    <source>
        <dbReference type="EMBL" id="ANF23523.1"/>
    </source>
</evidence>
<evidence type="ECO:0000313" key="2">
    <source>
        <dbReference type="Proteomes" id="UP000076969"/>
    </source>
</evidence>
<sequence length="386" mass="42568">MKIRKLAGFALLLSIIMLGAFISGCIDQGDVTRTVTNGSTTVTPTASTNEWKAKEEKLTSLIATYDGEIANEKENLAKIGFELESSEIGNWEAGSRELLEMAESESDPRTRVLILQDVAKLKYYELLNLRTLAGIGALEKTYWENATTGEPIEAFYSPRGEFFYIDEKGITPMNTGEMVETMYSLLRGYKLESLEIYHLGTGSTLRTIREGGRTVGAGQVAVRIGAKNGKWLKAVGESTPPVLKLVDPETGETVARVRPDENGFYLIPPVNTTLLGIPDDDGFCYRPLPLDTNTMNTIPEEPEDPLICPSPEISPFIFEPTDTGSADPVPLEEAYIMPGEYTVTILVTKADLKQLTEQLVNINVKIGGEKPTSRLLREPLMHSRRL</sequence>
<gene>
    <name evidence="1" type="ORF">A7C91_10425</name>
</gene>
<keyword evidence="2" id="KW-1185">Reference proteome</keyword>
<dbReference type="RefSeq" id="WP_068667267.1">
    <property type="nucleotide sequence ID" value="NZ_CP015520.1"/>
</dbReference>
<dbReference type="PROSITE" id="PS51257">
    <property type="entry name" value="PROKAR_LIPOPROTEIN"/>
    <property type="match status" value="1"/>
</dbReference>
<dbReference type="EMBL" id="CP015520">
    <property type="protein sequence ID" value="ANF23523.1"/>
    <property type="molecule type" value="Genomic_DNA"/>
</dbReference>
<dbReference type="AlphaFoldDB" id="A0A172WJ88"/>
<accession>A0A172WJ88</accession>
<protein>
    <submittedName>
        <fullName evidence="1">Uncharacterized protein</fullName>
    </submittedName>
</protein>